<reference evidence="1" key="1">
    <citation type="submission" date="2022-07" db="EMBL/GenBank/DDBJ databases">
        <title>Phylogenomic reconstructions and comparative analyses of Kickxellomycotina fungi.</title>
        <authorList>
            <person name="Reynolds N.K."/>
            <person name="Stajich J.E."/>
            <person name="Barry K."/>
            <person name="Grigoriev I.V."/>
            <person name="Crous P."/>
            <person name="Smith M.E."/>
        </authorList>
    </citation>
    <scope>NUCLEOTIDE SEQUENCE</scope>
    <source>
        <strain evidence="1">NRRL 5244</strain>
    </source>
</reference>
<gene>
    <name evidence="1" type="ORF">FBU59_000775</name>
</gene>
<dbReference type="Proteomes" id="UP001150603">
    <property type="component" value="Unassembled WGS sequence"/>
</dbReference>
<sequence>MSTVTQSQDMSAGELTLLQQIERVEAAKQLHQRTSAQALEKLETGRRVHGEERAMVDAKWELCRKETAESIGESKKNWDHEQLVLDQLHQRVHQKVCELFPGYDRMMDNMVKGEGAARGPTMAEVVAGQPAQQAAEEPPNDQAVPTERELRKLLPKKKSIGWTMAKSAKPKDLTVEEKGLAKEVFAEPPEWSVQGDKTVVCVASIKNTPARPMTKKQYQKANPGRYSEIRSRIASVLPYAMRVYNISKPTDMAAELVVNVENYSEVCYRLHQANWAIIATPEPVYMAPASEHAKEPREETTLSRWAYDSTDSKSPEAREYYSALLETHGQKAGGQAKSLVSDKESAGEWSEKEMCESEEALEALFDDAAWKLADTQNRKRRAPSSLISRGPATRGRRNSFEALTALAGASSGENQGEQGDAEMGIMPELEDNTRGSTANAEASTTPPGVMRC</sequence>
<name>A0ACC1JFZ9_9FUNG</name>
<evidence type="ECO:0000313" key="1">
    <source>
        <dbReference type="EMBL" id="KAJ1950234.1"/>
    </source>
</evidence>
<accession>A0ACC1JFZ9</accession>
<comment type="caution">
    <text evidence="1">The sequence shown here is derived from an EMBL/GenBank/DDBJ whole genome shotgun (WGS) entry which is preliminary data.</text>
</comment>
<organism evidence="1 2">
    <name type="scientific">Linderina macrospora</name>
    <dbReference type="NCBI Taxonomy" id="4868"/>
    <lineage>
        <taxon>Eukaryota</taxon>
        <taxon>Fungi</taxon>
        <taxon>Fungi incertae sedis</taxon>
        <taxon>Zoopagomycota</taxon>
        <taxon>Kickxellomycotina</taxon>
        <taxon>Kickxellomycetes</taxon>
        <taxon>Kickxellales</taxon>
        <taxon>Kickxellaceae</taxon>
        <taxon>Linderina</taxon>
    </lineage>
</organism>
<protein>
    <submittedName>
        <fullName evidence="1">Uncharacterized protein</fullName>
    </submittedName>
</protein>
<evidence type="ECO:0000313" key="2">
    <source>
        <dbReference type="Proteomes" id="UP001150603"/>
    </source>
</evidence>
<proteinExistence type="predicted"/>
<dbReference type="EMBL" id="JANBPW010000251">
    <property type="protein sequence ID" value="KAJ1950234.1"/>
    <property type="molecule type" value="Genomic_DNA"/>
</dbReference>
<keyword evidence="2" id="KW-1185">Reference proteome</keyword>